<evidence type="ECO:0000313" key="1">
    <source>
        <dbReference type="EMBL" id="TCS61614.1"/>
    </source>
</evidence>
<dbReference type="AlphaFoldDB" id="A0A4R3J850"/>
<dbReference type="RefSeq" id="WP_132939333.1">
    <property type="nucleotide sequence ID" value="NZ_CP119676.1"/>
</dbReference>
<dbReference type="EMBL" id="SLZW01000007">
    <property type="protein sequence ID" value="TCS61614.1"/>
    <property type="molecule type" value="Genomic_DNA"/>
</dbReference>
<accession>A0A4R3J850</accession>
<sequence>MITYTLICAKGHEHSDTFDNYDDYRTQADAKTLSCPTCGSHDIEKGLSAPNVGKSAAPDIAPCGAPNGCMGGACGLG</sequence>
<protein>
    <submittedName>
        <fullName evidence="1">Uncharacterized protein DUF1178</fullName>
    </submittedName>
</protein>
<dbReference type="Pfam" id="PF06676">
    <property type="entry name" value="DUF1178"/>
    <property type="match status" value="1"/>
</dbReference>
<comment type="caution">
    <text evidence="1">The sequence shown here is derived from an EMBL/GenBank/DDBJ whole genome shotgun (WGS) entry which is preliminary data.</text>
</comment>
<organism evidence="1 2">
    <name type="scientific">Varunaivibrio sulfuroxidans</name>
    <dbReference type="NCBI Taxonomy" id="1773489"/>
    <lineage>
        <taxon>Bacteria</taxon>
        <taxon>Pseudomonadati</taxon>
        <taxon>Pseudomonadota</taxon>
        <taxon>Alphaproteobacteria</taxon>
        <taxon>Rhodospirillales</taxon>
        <taxon>Magnetovibrionaceae</taxon>
        <taxon>Varunaivibrio</taxon>
    </lineage>
</organism>
<dbReference type="OrthoDB" id="9799894at2"/>
<dbReference type="Proteomes" id="UP000295304">
    <property type="component" value="Unassembled WGS sequence"/>
</dbReference>
<gene>
    <name evidence="1" type="ORF">EDD55_10721</name>
</gene>
<evidence type="ECO:0000313" key="2">
    <source>
        <dbReference type="Proteomes" id="UP000295304"/>
    </source>
</evidence>
<name>A0A4R3J850_9PROT</name>
<dbReference type="InterPro" id="IPR009562">
    <property type="entry name" value="DUF1178"/>
</dbReference>
<proteinExistence type="predicted"/>
<keyword evidence="2" id="KW-1185">Reference proteome</keyword>
<reference evidence="1 2" key="1">
    <citation type="submission" date="2019-03" db="EMBL/GenBank/DDBJ databases">
        <title>Genomic Encyclopedia of Type Strains, Phase IV (KMG-IV): sequencing the most valuable type-strain genomes for metagenomic binning, comparative biology and taxonomic classification.</title>
        <authorList>
            <person name="Goeker M."/>
        </authorList>
    </citation>
    <scope>NUCLEOTIDE SEQUENCE [LARGE SCALE GENOMIC DNA]</scope>
    <source>
        <strain evidence="1 2">DSM 101688</strain>
    </source>
</reference>